<evidence type="ECO:0000256" key="1">
    <source>
        <dbReference type="SAM" id="MobiDB-lite"/>
    </source>
</evidence>
<keyword evidence="3" id="KW-1185">Reference proteome</keyword>
<feature type="compositionally biased region" description="Basic residues" evidence="1">
    <location>
        <begin position="1"/>
        <end position="10"/>
    </location>
</feature>
<feature type="compositionally biased region" description="Polar residues" evidence="1">
    <location>
        <begin position="34"/>
        <end position="43"/>
    </location>
</feature>
<gene>
    <name evidence="2" type="ORF">KC19_VG304800</name>
</gene>
<protein>
    <submittedName>
        <fullName evidence="2">Uncharacterized protein</fullName>
    </submittedName>
</protein>
<accession>A0A8T0HVY5</accession>
<comment type="caution">
    <text evidence="2">The sequence shown here is derived from an EMBL/GenBank/DDBJ whole genome shotgun (WGS) entry which is preliminary data.</text>
</comment>
<feature type="region of interest" description="Disordered" evidence="1">
    <location>
        <begin position="1"/>
        <end position="57"/>
    </location>
</feature>
<feature type="compositionally biased region" description="Basic and acidic residues" evidence="1">
    <location>
        <begin position="47"/>
        <end position="57"/>
    </location>
</feature>
<dbReference type="EMBL" id="CM026426">
    <property type="protein sequence ID" value="KAG0574947.1"/>
    <property type="molecule type" value="Genomic_DNA"/>
</dbReference>
<evidence type="ECO:0000313" key="3">
    <source>
        <dbReference type="Proteomes" id="UP000822688"/>
    </source>
</evidence>
<proteinExistence type="predicted"/>
<organism evidence="2 3">
    <name type="scientific">Ceratodon purpureus</name>
    <name type="common">Fire moss</name>
    <name type="synonym">Dicranum purpureum</name>
    <dbReference type="NCBI Taxonomy" id="3225"/>
    <lineage>
        <taxon>Eukaryota</taxon>
        <taxon>Viridiplantae</taxon>
        <taxon>Streptophyta</taxon>
        <taxon>Embryophyta</taxon>
        <taxon>Bryophyta</taxon>
        <taxon>Bryophytina</taxon>
        <taxon>Bryopsida</taxon>
        <taxon>Dicranidae</taxon>
        <taxon>Pseudoditrichales</taxon>
        <taxon>Ditrichaceae</taxon>
        <taxon>Ceratodon</taxon>
    </lineage>
</organism>
<sequence length="100" mass="11362">MIQHHTHLSPRRALNPPISNGFIFTNRSEHDASPDSSPESVSGTIPRDNHDDFYRSRGGIGREHGFSILAIMLHSEACSTPVEREVIWRFECKPVENKPR</sequence>
<dbReference type="Proteomes" id="UP000822688">
    <property type="component" value="Chromosome V"/>
</dbReference>
<evidence type="ECO:0000313" key="2">
    <source>
        <dbReference type="EMBL" id="KAG0574947.1"/>
    </source>
</evidence>
<name>A0A8T0HVY5_CERPU</name>
<dbReference type="AlphaFoldDB" id="A0A8T0HVY5"/>
<reference evidence="2" key="1">
    <citation type="submission" date="2020-06" db="EMBL/GenBank/DDBJ databases">
        <title>WGS assembly of Ceratodon purpureus strain R40.</title>
        <authorList>
            <person name="Carey S.B."/>
            <person name="Jenkins J."/>
            <person name="Shu S."/>
            <person name="Lovell J.T."/>
            <person name="Sreedasyam A."/>
            <person name="Maumus F."/>
            <person name="Tiley G.P."/>
            <person name="Fernandez-Pozo N."/>
            <person name="Barry K."/>
            <person name="Chen C."/>
            <person name="Wang M."/>
            <person name="Lipzen A."/>
            <person name="Daum C."/>
            <person name="Saski C.A."/>
            <person name="Payton A.C."/>
            <person name="Mcbreen J.C."/>
            <person name="Conrad R.E."/>
            <person name="Kollar L.M."/>
            <person name="Olsson S."/>
            <person name="Huttunen S."/>
            <person name="Landis J.B."/>
            <person name="Wickett N.J."/>
            <person name="Johnson M.G."/>
            <person name="Rensing S.A."/>
            <person name="Grimwood J."/>
            <person name="Schmutz J."/>
            <person name="Mcdaniel S.F."/>
        </authorList>
    </citation>
    <scope>NUCLEOTIDE SEQUENCE</scope>
    <source>
        <strain evidence="2">R40</strain>
    </source>
</reference>